<name>A0ABD5R756_9EURY</name>
<protein>
    <recommendedName>
        <fullName evidence="3">SipW-cognate class signal peptide</fullName>
    </recommendedName>
</protein>
<dbReference type="RefSeq" id="WP_227228824.1">
    <property type="nucleotide sequence ID" value="NZ_JAJCVJ010000001.1"/>
</dbReference>
<evidence type="ECO:0000313" key="1">
    <source>
        <dbReference type="EMBL" id="MFC5365851.1"/>
    </source>
</evidence>
<keyword evidence="2" id="KW-1185">Reference proteome</keyword>
<proteinExistence type="predicted"/>
<dbReference type="EMBL" id="JBHSKX010000001">
    <property type="protein sequence ID" value="MFC5365851.1"/>
    <property type="molecule type" value="Genomic_DNA"/>
</dbReference>
<sequence>MAAVGGVVGVTTRRGILASVGAVLGVGGGAVAALGSDLDGLDAAGAIRVGTDLDAGVTPGDDATLIEPGTDGAVPVGAVVWLGAPVDDSSGTRPDPSAVTLTNTTDESKTVRVGYRLADRSWIGSVDAGSRLALHVVSSTGDRLGTLRVPGTDDPATQFTLGPGATAYASLRIDTTGNGARPGDDLSGTLGVQAVPAGVRAEN</sequence>
<evidence type="ECO:0008006" key="3">
    <source>
        <dbReference type="Google" id="ProtNLM"/>
    </source>
</evidence>
<accession>A0ABD5R756</accession>
<dbReference type="AlphaFoldDB" id="A0ABD5R756"/>
<evidence type="ECO:0000313" key="2">
    <source>
        <dbReference type="Proteomes" id="UP001596201"/>
    </source>
</evidence>
<gene>
    <name evidence="1" type="ORF">ACFPJ5_02805</name>
</gene>
<organism evidence="1 2">
    <name type="scientific">Salinirubrum litoreum</name>
    <dbReference type="NCBI Taxonomy" id="1126234"/>
    <lineage>
        <taxon>Archaea</taxon>
        <taxon>Methanobacteriati</taxon>
        <taxon>Methanobacteriota</taxon>
        <taxon>Stenosarchaea group</taxon>
        <taxon>Halobacteria</taxon>
        <taxon>Halobacteriales</taxon>
        <taxon>Haloferacaceae</taxon>
        <taxon>Salinirubrum</taxon>
    </lineage>
</organism>
<dbReference type="Proteomes" id="UP001596201">
    <property type="component" value="Unassembled WGS sequence"/>
</dbReference>
<reference evidence="1 2" key="1">
    <citation type="journal article" date="2019" name="Int. J. Syst. Evol. Microbiol.">
        <title>The Global Catalogue of Microorganisms (GCM) 10K type strain sequencing project: providing services to taxonomists for standard genome sequencing and annotation.</title>
        <authorList>
            <consortium name="The Broad Institute Genomics Platform"/>
            <consortium name="The Broad Institute Genome Sequencing Center for Infectious Disease"/>
            <person name="Wu L."/>
            <person name="Ma J."/>
        </authorList>
    </citation>
    <scope>NUCLEOTIDE SEQUENCE [LARGE SCALE GENOMIC DNA]</scope>
    <source>
        <strain evidence="1 2">CGMCC 1.12237</strain>
    </source>
</reference>
<comment type="caution">
    <text evidence="1">The sequence shown here is derived from an EMBL/GenBank/DDBJ whole genome shotgun (WGS) entry which is preliminary data.</text>
</comment>